<dbReference type="eggNOG" id="ENOG502R5M0">
    <property type="taxonomic scope" value="Eukaryota"/>
</dbReference>
<dbReference type="Gene3D" id="3.30.450.40">
    <property type="match status" value="1"/>
</dbReference>
<feature type="coiled-coil region" evidence="1">
    <location>
        <begin position="255"/>
        <end position="285"/>
    </location>
</feature>
<evidence type="ECO:0000313" key="4">
    <source>
        <dbReference type="Ensembl" id="ENSMLUP00000002822.2"/>
    </source>
</evidence>
<keyword evidence="1" id="KW-0175">Coiled coil</keyword>
<dbReference type="Pfam" id="PF01590">
    <property type="entry name" value="GAF"/>
    <property type="match status" value="1"/>
</dbReference>
<name>G1NZD9_MYOLU</name>
<dbReference type="Proteomes" id="UP000001074">
    <property type="component" value="Unassembled WGS sequence"/>
</dbReference>
<accession>G1NZD9</accession>
<dbReference type="PROSITE" id="PS50222">
    <property type="entry name" value="EF_HAND_2"/>
    <property type="match status" value="1"/>
</dbReference>
<dbReference type="PROSITE" id="PS00018">
    <property type="entry name" value="EF_HAND_1"/>
    <property type="match status" value="1"/>
</dbReference>
<reference evidence="4" key="3">
    <citation type="submission" date="2025-09" db="UniProtKB">
        <authorList>
            <consortium name="Ensembl"/>
        </authorList>
    </citation>
    <scope>IDENTIFICATION</scope>
</reference>
<feature type="region of interest" description="Disordered" evidence="2">
    <location>
        <begin position="1"/>
        <end position="73"/>
    </location>
</feature>
<feature type="compositionally biased region" description="Basic and acidic residues" evidence="2">
    <location>
        <begin position="640"/>
        <end position="656"/>
    </location>
</feature>
<proteinExistence type="predicted"/>
<feature type="domain" description="EF-hand" evidence="3">
    <location>
        <begin position="858"/>
        <end position="893"/>
    </location>
</feature>
<dbReference type="InterPro" id="IPR003018">
    <property type="entry name" value="GAF"/>
</dbReference>
<dbReference type="EMBL" id="AAPE02030681">
    <property type="status" value="NOT_ANNOTATED_CDS"/>
    <property type="molecule type" value="Genomic_DNA"/>
</dbReference>
<feature type="compositionally biased region" description="Low complexity" evidence="2">
    <location>
        <begin position="36"/>
        <end position="45"/>
    </location>
</feature>
<protein>
    <submittedName>
        <fullName evidence="4">EF-hand calcium binding domain 5</fullName>
    </submittedName>
</protein>
<dbReference type="InterPro" id="IPR029016">
    <property type="entry name" value="GAF-like_dom_sf"/>
</dbReference>
<keyword evidence="5" id="KW-1185">Reference proteome</keyword>
<dbReference type="EMBL" id="AAPE02030682">
    <property type="status" value="NOT_ANNOTATED_CDS"/>
    <property type="molecule type" value="Genomic_DNA"/>
</dbReference>
<feature type="compositionally biased region" description="Basic and acidic residues" evidence="2">
    <location>
        <begin position="526"/>
        <end position="539"/>
    </location>
</feature>
<feature type="compositionally biased region" description="Basic and acidic residues" evidence="2">
    <location>
        <begin position="595"/>
        <end position="604"/>
    </location>
</feature>
<reference evidence="4" key="2">
    <citation type="submission" date="2025-08" db="UniProtKB">
        <authorList>
            <consortium name="Ensembl"/>
        </authorList>
    </citation>
    <scope>IDENTIFICATION</scope>
</reference>
<feature type="compositionally biased region" description="Basic and acidic residues" evidence="2">
    <location>
        <begin position="548"/>
        <end position="558"/>
    </location>
</feature>
<dbReference type="PANTHER" id="PTHR46788">
    <property type="entry name" value="EF-HAND CALCIUM-BINDING DOMAIN-CONTAINING PROTEIN 5"/>
    <property type="match status" value="1"/>
</dbReference>
<dbReference type="Ensembl" id="ENSMLUT00000003107.2">
    <property type="protein sequence ID" value="ENSMLUP00000002822.2"/>
    <property type="gene ID" value="ENSMLUG00000003096.2"/>
</dbReference>
<evidence type="ECO:0000313" key="5">
    <source>
        <dbReference type="Proteomes" id="UP000001074"/>
    </source>
</evidence>
<gene>
    <name evidence="4" type="primary">EFCAB5</name>
</gene>
<dbReference type="PANTHER" id="PTHR46788:SF1">
    <property type="entry name" value="EF-HAND CALCIUM-BINDING DOMAIN-CONTAINING PROTEIN 5"/>
    <property type="match status" value="1"/>
</dbReference>
<dbReference type="InterPro" id="IPR002048">
    <property type="entry name" value="EF_hand_dom"/>
</dbReference>
<feature type="region of interest" description="Disordered" evidence="2">
    <location>
        <begin position="526"/>
        <end position="667"/>
    </location>
</feature>
<reference evidence="4 5" key="1">
    <citation type="journal article" date="2011" name="Nature">
        <title>A high-resolution map of human evolutionary constraint using 29 mammals.</title>
        <authorList>
            <person name="Lindblad-Toh K."/>
            <person name="Garber M."/>
            <person name="Zuk O."/>
            <person name="Lin M.F."/>
            <person name="Parker B.J."/>
            <person name="Washietl S."/>
            <person name="Kheradpour P."/>
            <person name="Ernst J."/>
            <person name="Jordan G."/>
            <person name="Mauceli E."/>
            <person name="Ward L.D."/>
            <person name="Lowe C.B."/>
            <person name="Holloway A.K."/>
            <person name="Clamp M."/>
            <person name="Gnerre S."/>
            <person name="Alfoldi J."/>
            <person name="Beal K."/>
            <person name="Chang J."/>
            <person name="Clawson H."/>
            <person name="Cuff J."/>
            <person name="Di Palma F."/>
            <person name="Fitzgerald S."/>
            <person name="Flicek P."/>
            <person name="Guttman M."/>
            <person name="Hubisz M.J."/>
            <person name="Jaffe D.B."/>
            <person name="Jungreis I."/>
            <person name="Kent W.J."/>
            <person name="Kostka D."/>
            <person name="Lara M."/>
            <person name="Martins A.L."/>
            <person name="Massingham T."/>
            <person name="Moltke I."/>
            <person name="Raney B.J."/>
            <person name="Rasmussen M.D."/>
            <person name="Robinson J."/>
            <person name="Stark A."/>
            <person name="Vilella A.J."/>
            <person name="Wen J."/>
            <person name="Xie X."/>
            <person name="Zody M.C."/>
            <person name="Baldwin J."/>
            <person name="Bloom T."/>
            <person name="Chin C.W."/>
            <person name="Heiman D."/>
            <person name="Nicol R."/>
            <person name="Nusbaum C."/>
            <person name="Young S."/>
            <person name="Wilkinson J."/>
            <person name="Worley K.C."/>
            <person name="Kovar C.L."/>
            <person name="Muzny D.M."/>
            <person name="Gibbs R.A."/>
            <person name="Cree A."/>
            <person name="Dihn H.H."/>
            <person name="Fowler G."/>
            <person name="Jhangiani S."/>
            <person name="Joshi V."/>
            <person name="Lee S."/>
            <person name="Lewis L.R."/>
            <person name="Nazareth L.V."/>
            <person name="Okwuonu G."/>
            <person name="Santibanez J."/>
            <person name="Warren W.C."/>
            <person name="Mardis E.R."/>
            <person name="Weinstock G.M."/>
            <person name="Wilson R.K."/>
            <person name="Delehaunty K."/>
            <person name="Dooling D."/>
            <person name="Fronik C."/>
            <person name="Fulton L."/>
            <person name="Fulton B."/>
            <person name="Graves T."/>
            <person name="Minx P."/>
            <person name="Sodergren E."/>
            <person name="Birney E."/>
            <person name="Margulies E.H."/>
            <person name="Herrero J."/>
            <person name="Green E.D."/>
            <person name="Haussler D."/>
            <person name="Siepel A."/>
            <person name="Goldman N."/>
            <person name="Pollard K.S."/>
            <person name="Pedersen J.S."/>
            <person name="Lander E.S."/>
            <person name="Kellis M."/>
        </authorList>
    </citation>
    <scope>NUCLEOTIDE SEQUENCE [LARGE SCALE GENOMIC DNA]</scope>
</reference>
<dbReference type="OMA" id="KNDYNGS"/>
<dbReference type="InterPro" id="IPR018247">
    <property type="entry name" value="EF_Hand_1_Ca_BS"/>
</dbReference>
<dbReference type="InParanoid" id="G1NZD9"/>
<feature type="compositionally biased region" description="Basic and acidic residues" evidence="2">
    <location>
        <begin position="8"/>
        <end position="33"/>
    </location>
</feature>
<feature type="compositionally biased region" description="Basic and acidic residues" evidence="2">
    <location>
        <begin position="58"/>
        <end position="69"/>
    </location>
</feature>
<feature type="region of interest" description="Disordered" evidence="2">
    <location>
        <begin position="499"/>
        <end position="518"/>
    </location>
</feature>
<dbReference type="SUPFAM" id="SSF55781">
    <property type="entry name" value="GAF domain-like"/>
    <property type="match status" value="1"/>
</dbReference>
<dbReference type="GeneTree" id="ENSGT00940000154049"/>
<dbReference type="STRING" id="59463.ENSMLUP00000002822"/>
<sequence>MSESPSQEEPKPAQENGEENKERKQEATKRNEPIESSQSSAPSSALDFNKDGEEETTDEIKSEESKLEEQPGISTVKESKIEISKNVVIREPASVVFNLDQTVLDSKLDLPWKKNLFERVEARAQAMQQKILDKDKLKKELDKQAEKKIPKETLAKEWFNIDNMTLNTRAYLLDKLLPTLVVGMEHMLMQVEKKKLLSEADIPTKFDPIIYLGEYLMRNNPLYIKDSRMSGYQREMKNVTENLKIHITNTICNRVSRMKEKIKEKQEQRETISQVKVQVANLRKQALQEQFNEWILDPKGMIPMKVIQNALHDFFQNPNFKLETLCKQLDIADSMEQRLNKTEFTEYISAHIADLKSEIFEELLKHLCHSADEFREVIKTDMRRQMFVELFLHCDCGKVGFLNRQRTLALLETFYDQSPTMLRRLLRNPRQWPLLEFEEIELPEFWGDMDNQKHIYEDFDNVFLEMNTPLSEKSASKKQSKLLKKPEELHKYDKYKKSTLLPSLPEQQMGTIAGQDPNKILIIEEPQKGSKEEPSREPVAEQGAPRDAIVEESLRESGTEGSSRGSEAEQGVQRGAIAEEGLRESRGGSRRGSRRIQESSRESVAEPGLQRGSTAEEAPSRESLTPKGSRRGSHRMSLTESHKASTEELESLRETIPEEQDIASTSQSREGNILKVTSFVHTEILPQEENIQEQIYEGKLFMISELQEKVYPLVRKKSVFQKTAKKKAEKDKACEPKSQEIEGKPWPGELLTCDLKKYVKCEDEEQAKLIYDNSRFADLHSIIRNIQSYKEVKGRSAFNGVSLNLLQFVQLLETFVGEDAPLSTSETLTSFFKWGYAETKEEKMRELEEAIQNTSQIRRGLLLEALFQLWDSDGSGFLDLNEVDELLYTYKEGMEKEAMKTAKLHIQFPKPHPGQEVRLSSKQFQKYIELVVSELRGNEDQVLESLVEFLMTSLERSHFEGLRNSARRKWLHQIQHAAETSGVSLEPVYTETFKALTQDAQVHGNKKISAHISLLEENRLLPHRGAVLLRNVACTLDDAPFVLNKVLYRDMKGISFTVIDKGKPVHVPQVQHHGNIFFWNDSRKENEKNGSFLALPLQNAYMRIFGVLAVDTLRDPQKINIFLPHEIRFYQGVANVFSTAYHYVHSREHILHVVITGISWLYNIIPDINAISTYFIEPSPEQGSDYVLRNMMVTGPLGLTEIHKNPPTIFRKTHIFRDFLFKCIDSSEVLLASVCGENHIAIPLRERTGEALGALDFNIGKRKMLLYREFKDLQKMVKVTQAACYEILDELSGEKEKNRVLEIENAGEVQQAGVLFFRIMLQELQKSLRQLTSMDFVSLLLYDYRSAIQSNKSLTASQLHELEANAKLVPEILTAVILFIHPELESSHELEIWDKCKLYFNKHLVESICAFDPTAKNVKVNVKLIGNYLKGHSRIDVWKSHSIVMEYLYHWSHICLALIELKIKLSGAMIPPLPSKTDSRVYAKMPGASLLGK</sequence>
<feature type="coiled-coil region" evidence="1">
    <location>
        <begin position="837"/>
        <end position="864"/>
    </location>
</feature>
<dbReference type="GO" id="GO:0005509">
    <property type="term" value="F:calcium ion binding"/>
    <property type="evidence" value="ECO:0007669"/>
    <property type="project" value="InterPro"/>
</dbReference>
<organism evidence="4 5">
    <name type="scientific">Myotis lucifugus</name>
    <name type="common">Little brown bat</name>
    <dbReference type="NCBI Taxonomy" id="59463"/>
    <lineage>
        <taxon>Eukaryota</taxon>
        <taxon>Metazoa</taxon>
        <taxon>Chordata</taxon>
        <taxon>Craniata</taxon>
        <taxon>Vertebrata</taxon>
        <taxon>Euteleostomi</taxon>
        <taxon>Mammalia</taxon>
        <taxon>Eutheria</taxon>
        <taxon>Laurasiatheria</taxon>
        <taxon>Chiroptera</taxon>
        <taxon>Yangochiroptera</taxon>
        <taxon>Vespertilionidae</taxon>
        <taxon>Myotis</taxon>
    </lineage>
</organism>
<evidence type="ECO:0000256" key="2">
    <source>
        <dbReference type="SAM" id="MobiDB-lite"/>
    </source>
</evidence>
<dbReference type="CDD" id="cd22968">
    <property type="entry name" value="DD_EFCAB5"/>
    <property type="match status" value="1"/>
</dbReference>
<evidence type="ECO:0000259" key="3">
    <source>
        <dbReference type="PROSITE" id="PS50222"/>
    </source>
</evidence>
<evidence type="ECO:0000256" key="1">
    <source>
        <dbReference type="SAM" id="Coils"/>
    </source>
</evidence>
<dbReference type="HOGENOM" id="CLU_006376_0_0_1"/>